<dbReference type="PANTHER" id="PTHR43344:SF2">
    <property type="entry name" value="PHOSPHOSERINE PHOSPHATASE"/>
    <property type="match status" value="1"/>
</dbReference>
<dbReference type="PANTHER" id="PTHR43344">
    <property type="entry name" value="PHOSPHOSERINE PHOSPHATASE"/>
    <property type="match status" value="1"/>
</dbReference>
<dbReference type="CDD" id="cd04871">
    <property type="entry name" value="ACT_PSP_2"/>
    <property type="match status" value="1"/>
</dbReference>
<dbReference type="RefSeq" id="WP_089275167.1">
    <property type="nucleotide sequence ID" value="NZ_FZOC01000007.1"/>
</dbReference>
<evidence type="ECO:0000256" key="2">
    <source>
        <dbReference type="ARBA" id="ARBA00005135"/>
    </source>
</evidence>
<dbReference type="PRINTS" id="PR00119">
    <property type="entry name" value="CATATPASE"/>
</dbReference>
<dbReference type="InterPro" id="IPR045865">
    <property type="entry name" value="ACT-like_dom_sf"/>
</dbReference>
<evidence type="ECO:0000256" key="6">
    <source>
        <dbReference type="ARBA" id="ARBA00022605"/>
    </source>
</evidence>
<dbReference type="AlphaFoldDB" id="A0A239C7R4"/>
<dbReference type="Pfam" id="PF13740">
    <property type="entry name" value="ACT_6"/>
    <property type="match status" value="1"/>
</dbReference>
<dbReference type="SFLD" id="SFLDF00029">
    <property type="entry name" value="phosphoserine_phosphatase"/>
    <property type="match status" value="1"/>
</dbReference>
<protein>
    <recommendedName>
        <fullName evidence="5">Phosphoserine phosphatase</fullName>
        <ecNumber evidence="4">3.1.3.3</ecNumber>
    </recommendedName>
    <alternativeName>
        <fullName evidence="11">O-phosphoserine phosphohydrolase</fullName>
    </alternativeName>
</protein>
<evidence type="ECO:0000313" key="16">
    <source>
        <dbReference type="EMBL" id="SNS15661.1"/>
    </source>
</evidence>
<organism evidence="16 17">
    <name type="scientific">Humidesulfovibrio mexicanus</name>
    <dbReference type="NCBI Taxonomy" id="147047"/>
    <lineage>
        <taxon>Bacteria</taxon>
        <taxon>Pseudomonadati</taxon>
        <taxon>Thermodesulfobacteriota</taxon>
        <taxon>Desulfovibrionia</taxon>
        <taxon>Desulfovibrionales</taxon>
        <taxon>Desulfovibrionaceae</taxon>
        <taxon>Humidesulfovibrio</taxon>
    </lineage>
</organism>
<evidence type="ECO:0000256" key="7">
    <source>
        <dbReference type="ARBA" id="ARBA00022723"/>
    </source>
</evidence>
<accession>A0A239C7R4</accession>
<dbReference type="OrthoDB" id="9792539at2"/>
<dbReference type="CDD" id="cd07500">
    <property type="entry name" value="HAD_PSP"/>
    <property type="match status" value="1"/>
</dbReference>
<dbReference type="Proteomes" id="UP000198324">
    <property type="component" value="Unassembled WGS sequence"/>
</dbReference>
<evidence type="ECO:0000256" key="4">
    <source>
        <dbReference type="ARBA" id="ARBA00012640"/>
    </source>
</evidence>
<dbReference type="GO" id="GO:0036424">
    <property type="term" value="F:L-phosphoserine phosphatase activity"/>
    <property type="evidence" value="ECO:0007669"/>
    <property type="project" value="InterPro"/>
</dbReference>
<evidence type="ECO:0000259" key="15">
    <source>
        <dbReference type="PROSITE" id="PS51671"/>
    </source>
</evidence>
<evidence type="ECO:0000256" key="8">
    <source>
        <dbReference type="ARBA" id="ARBA00022801"/>
    </source>
</evidence>
<dbReference type="Pfam" id="PF21086">
    <property type="entry name" value="ACT_PSP_2"/>
    <property type="match status" value="1"/>
</dbReference>
<comment type="pathway">
    <text evidence="2">Amino-acid biosynthesis; L-serine biosynthesis; L-serine from 3-phospho-D-glycerate: step 3/3.</text>
</comment>
<dbReference type="GO" id="GO:0005737">
    <property type="term" value="C:cytoplasm"/>
    <property type="evidence" value="ECO:0007669"/>
    <property type="project" value="TreeGrafter"/>
</dbReference>
<name>A0A239C7R4_9BACT</name>
<comment type="similarity">
    <text evidence="3">Belongs to the HAD-like hydrolase superfamily. SerB family.</text>
</comment>
<dbReference type="PROSITE" id="PS51257">
    <property type="entry name" value="PROKAR_LIPOPROTEIN"/>
    <property type="match status" value="1"/>
</dbReference>
<dbReference type="SUPFAM" id="SSF55021">
    <property type="entry name" value="ACT-like"/>
    <property type="match status" value="1"/>
</dbReference>
<dbReference type="GO" id="GO:0006564">
    <property type="term" value="P:L-serine biosynthetic process"/>
    <property type="evidence" value="ECO:0007669"/>
    <property type="project" value="UniProtKB-KW"/>
</dbReference>
<feature type="domain" description="ACT" evidence="15">
    <location>
        <begin position="6"/>
        <end position="83"/>
    </location>
</feature>
<dbReference type="InterPro" id="IPR036412">
    <property type="entry name" value="HAD-like_sf"/>
</dbReference>
<proteinExistence type="inferred from homology"/>
<dbReference type="SFLD" id="SFLDG01137">
    <property type="entry name" value="C1.6.1:_Phosphoserine_Phosphat"/>
    <property type="match status" value="1"/>
</dbReference>
<dbReference type="CDD" id="cd04870">
    <property type="entry name" value="ACT_PSP_1"/>
    <property type="match status" value="1"/>
</dbReference>
<dbReference type="PROSITE" id="PS51671">
    <property type="entry name" value="ACT"/>
    <property type="match status" value="1"/>
</dbReference>
<dbReference type="Gene3D" id="3.30.70.260">
    <property type="match status" value="2"/>
</dbReference>
<evidence type="ECO:0000256" key="5">
    <source>
        <dbReference type="ARBA" id="ARBA00015196"/>
    </source>
</evidence>
<dbReference type="EC" id="3.1.3.3" evidence="4"/>
<keyword evidence="8" id="KW-0378">Hydrolase</keyword>
<comment type="catalytic activity">
    <reaction evidence="13">
        <text>O-phospho-D-serine + H2O = D-serine + phosphate</text>
        <dbReference type="Rhea" id="RHEA:24873"/>
        <dbReference type="ChEBI" id="CHEBI:15377"/>
        <dbReference type="ChEBI" id="CHEBI:35247"/>
        <dbReference type="ChEBI" id="CHEBI:43474"/>
        <dbReference type="ChEBI" id="CHEBI:58680"/>
        <dbReference type="EC" id="3.1.3.3"/>
    </reaction>
</comment>
<dbReference type="InterPro" id="IPR004469">
    <property type="entry name" value="PSP"/>
</dbReference>
<dbReference type="EMBL" id="FZOC01000007">
    <property type="protein sequence ID" value="SNS15661.1"/>
    <property type="molecule type" value="Genomic_DNA"/>
</dbReference>
<evidence type="ECO:0000256" key="1">
    <source>
        <dbReference type="ARBA" id="ARBA00001946"/>
    </source>
</evidence>
<gene>
    <name evidence="16" type="ORF">SAMN04488503_2973</name>
</gene>
<dbReference type="UniPathway" id="UPA00135">
    <property type="reaction ID" value="UER00198"/>
</dbReference>
<feature type="active site" description="Nucleophile" evidence="14">
    <location>
        <position position="196"/>
    </location>
</feature>
<keyword evidence="7" id="KW-0479">Metal-binding</keyword>
<evidence type="ECO:0000256" key="11">
    <source>
        <dbReference type="ARBA" id="ARBA00031693"/>
    </source>
</evidence>
<keyword evidence="17" id="KW-1185">Reference proteome</keyword>
<evidence type="ECO:0000256" key="14">
    <source>
        <dbReference type="PIRSR" id="PIRSR604469-1"/>
    </source>
</evidence>
<dbReference type="InterPro" id="IPR049148">
    <property type="entry name" value="PSP_ACT"/>
</dbReference>
<keyword evidence="10" id="KW-0718">Serine biosynthesis</keyword>
<evidence type="ECO:0000256" key="10">
    <source>
        <dbReference type="ARBA" id="ARBA00023299"/>
    </source>
</evidence>
<evidence type="ECO:0000313" key="17">
    <source>
        <dbReference type="Proteomes" id="UP000198324"/>
    </source>
</evidence>
<feature type="active site" description="Proton donor" evidence="14">
    <location>
        <position position="198"/>
    </location>
</feature>
<dbReference type="InterPro" id="IPR050582">
    <property type="entry name" value="HAD-like_SerB"/>
</dbReference>
<evidence type="ECO:0000256" key="9">
    <source>
        <dbReference type="ARBA" id="ARBA00022842"/>
    </source>
</evidence>
<dbReference type="SUPFAM" id="SSF56784">
    <property type="entry name" value="HAD-like"/>
    <property type="match status" value="1"/>
</dbReference>
<comment type="catalytic activity">
    <reaction evidence="12">
        <text>O-phospho-L-serine + H2O = L-serine + phosphate</text>
        <dbReference type="Rhea" id="RHEA:21208"/>
        <dbReference type="ChEBI" id="CHEBI:15377"/>
        <dbReference type="ChEBI" id="CHEBI:33384"/>
        <dbReference type="ChEBI" id="CHEBI:43474"/>
        <dbReference type="ChEBI" id="CHEBI:57524"/>
        <dbReference type="EC" id="3.1.3.3"/>
    </reaction>
</comment>
<dbReference type="SFLD" id="SFLDS00003">
    <property type="entry name" value="Haloacid_Dehalogenase"/>
    <property type="match status" value="1"/>
</dbReference>
<evidence type="ECO:0000256" key="13">
    <source>
        <dbReference type="ARBA" id="ARBA00048523"/>
    </source>
</evidence>
<keyword evidence="9" id="KW-0460">Magnesium</keyword>
<dbReference type="NCBIfam" id="TIGR00338">
    <property type="entry name" value="serB"/>
    <property type="match status" value="1"/>
</dbReference>
<dbReference type="Pfam" id="PF12710">
    <property type="entry name" value="HAD"/>
    <property type="match status" value="1"/>
</dbReference>
<evidence type="ECO:0000256" key="3">
    <source>
        <dbReference type="ARBA" id="ARBA00009184"/>
    </source>
</evidence>
<dbReference type="NCBIfam" id="TIGR01488">
    <property type="entry name" value="HAD-SF-IB"/>
    <property type="match status" value="1"/>
</dbReference>
<dbReference type="InterPro" id="IPR023214">
    <property type="entry name" value="HAD_sf"/>
</dbReference>
<dbReference type="Gene3D" id="3.40.50.1000">
    <property type="entry name" value="HAD superfamily/HAD-like"/>
    <property type="match status" value="1"/>
</dbReference>
<reference evidence="16 17" key="1">
    <citation type="submission" date="2017-06" db="EMBL/GenBank/DDBJ databases">
        <authorList>
            <person name="Kim H.J."/>
            <person name="Triplett B.A."/>
        </authorList>
    </citation>
    <scope>NUCLEOTIDE SEQUENCE [LARGE SCALE GENOMIC DNA]</scope>
    <source>
        <strain evidence="16 17">DSM 13116</strain>
    </source>
</reference>
<comment type="cofactor">
    <cofactor evidence="1">
        <name>Mg(2+)</name>
        <dbReference type="ChEBI" id="CHEBI:18420"/>
    </cofactor>
</comment>
<evidence type="ECO:0000256" key="12">
    <source>
        <dbReference type="ARBA" id="ARBA00048138"/>
    </source>
</evidence>
<dbReference type="GO" id="GO:0000287">
    <property type="term" value="F:magnesium ion binding"/>
    <property type="evidence" value="ECO:0007669"/>
    <property type="project" value="TreeGrafter"/>
</dbReference>
<dbReference type="SFLD" id="SFLDG01136">
    <property type="entry name" value="C1.6:_Phosphoserine_Phosphatas"/>
    <property type="match status" value="1"/>
</dbReference>
<keyword evidence="6" id="KW-0028">Amino-acid biosynthesis</keyword>
<dbReference type="InterPro" id="IPR002912">
    <property type="entry name" value="ACT_dom"/>
</dbReference>
<sequence length="404" mass="43889">MREIILIHATGEDRPGITSSLTGVLASCGVDILDIGQVVIHDHLTLGMLVALPDEGQAAPVLKDLLFKAHELGVALKLTPIGLERYENWVTVQGRPRHIVTLLARRLEAAHISRLTGALARHGLNIDIINRLSGRVSLTDGAEPRPACVEFSVRGAAADWTAIRREFMDMSSEMGVDVALQEDNVFRRNRRLVAFDMDSTLIQVEVIDELAKRFGVGDEVSAITAGAMRGEYDFKESLRRRLALLKGLDARVLEDVAASLPLTEGAERLIVNLKRLGFKVAIISGGFTYFGERLKELLGIDYVFANKLEVQDGRLTGRVVGPVVDGARKAELLRRLAEKEGISLQQVAAVGDGANDLPMLGLAGLGIAFHAKPKVKAGARQSISTLGLDAILYLIGFRERETLG</sequence>